<feature type="binding site" evidence="18">
    <location>
        <position position="539"/>
    </location>
    <ligand>
        <name>Ca(2+)</name>
        <dbReference type="ChEBI" id="CHEBI:29108"/>
        <label>1</label>
    </ligand>
</feature>
<organism evidence="24 25">
    <name type="scientific">Eleusine coracana subsp. coracana</name>
    <dbReference type="NCBI Taxonomy" id="191504"/>
    <lineage>
        <taxon>Eukaryota</taxon>
        <taxon>Viridiplantae</taxon>
        <taxon>Streptophyta</taxon>
        <taxon>Embryophyta</taxon>
        <taxon>Tracheophyta</taxon>
        <taxon>Spermatophyta</taxon>
        <taxon>Magnoliopsida</taxon>
        <taxon>Liliopsida</taxon>
        <taxon>Poales</taxon>
        <taxon>Poaceae</taxon>
        <taxon>PACMAD clade</taxon>
        <taxon>Chloridoideae</taxon>
        <taxon>Cynodonteae</taxon>
        <taxon>Eleusininae</taxon>
        <taxon>Eleusine</taxon>
    </lineage>
</organism>
<dbReference type="SMART" id="SM00271">
    <property type="entry name" value="DnaJ"/>
    <property type="match status" value="1"/>
</dbReference>
<dbReference type="PROSITE" id="PS00636">
    <property type="entry name" value="DNAJ_1"/>
    <property type="match status" value="1"/>
</dbReference>
<dbReference type="EMBL" id="BQKI01000081">
    <property type="protein sequence ID" value="GJN29180.1"/>
    <property type="molecule type" value="Genomic_DNA"/>
</dbReference>
<sequence length="814" mass="89365">MAGSRFGSFKSEKGDSAASAAAGGAAQRRDPYEVLGVGRNATEQEIKSVFRRMALKYHPDKNGDDPVASDLFQEVTFSYNILSDPDKRRQYDTSGFEAIESDSQELELDLSSLNTVNTVFAALFSKLGVPIKTTVSATVLEEALNGSVVVSQLQLGNAVQRKVEKQSAHFYSVDITEKQAKMGLVCRVHSTDKSKFKLLLFHNEQTALCLVNLECFCSMTPIASLFQEDGVKTGKLTSAGMYFLGFPVYRFEQNGSAGSAKDSEGAFFKRLDSFQPCDIHELKPGTHFFAVYGDNFFKSASYTIEVVCGESFPAEKEKLRSVEAKILTKRAELSKFESEYREVLAKFNEMTSRYAQEVQTIDELLKERNEIHASYTINVPPLKRSSSRNKMKSPLKVPKGDAEKHQQKEKRVKDHMEGYGSTSPSYQQSTKYKAFSLWPLKANPPNDVTALIHSKESHNDTSIRIPLHTGAMNARRLHLSSVPFFLLLHILAAAEAKLVANYYSKTCPRAERIVMDVVSQKQISNPTTAAGVLRVFFHDCFVSGCDASVLVSSTPFARSERDAAQSQFLPGDAFDALTRAKTALELACPGAVSCADVLAIAARVLVTMTGGPRFPIRLGRKDATASSPAQPDAELPLANSTVPRLVAMFAAKGFSAQELVALSGAHTLGFAHCKEFADRIFSRGGGGKNKGGPTPHDPTMNPAYAKGLQDACKNYLRDPTIAAFNDVMTPGKFDDMYFVNLQRGLGLLGTDQELWTDARTRPFVQRYADNETAFFDDFARAMAKLSVQGVKTGRDGEVRRRCDMYNGNPAVPGG</sequence>
<dbReference type="InterPro" id="IPR019793">
    <property type="entry name" value="Peroxidases_heam-ligand_BS"/>
</dbReference>
<evidence type="ECO:0000256" key="4">
    <source>
        <dbReference type="ARBA" id="ARBA00006873"/>
    </source>
</evidence>
<keyword evidence="12" id="KW-0472">Membrane</keyword>
<feature type="region of interest" description="Disordered" evidence="21">
    <location>
        <begin position="1"/>
        <end position="33"/>
    </location>
</feature>
<dbReference type="GO" id="GO:0042744">
    <property type="term" value="P:hydrogen peroxide catabolic process"/>
    <property type="evidence" value="ECO:0007669"/>
    <property type="project" value="UniProtKB-KW"/>
</dbReference>
<keyword evidence="7 18" id="KW-0479">Metal-binding</keyword>
<dbReference type="Gene3D" id="1.10.287.110">
    <property type="entry name" value="DnaJ domain"/>
    <property type="match status" value="1"/>
</dbReference>
<evidence type="ECO:0000313" key="24">
    <source>
        <dbReference type="EMBL" id="GJN29180.1"/>
    </source>
</evidence>
<proteinExistence type="inferred from homology"/>
<evidence type="ECO:0000256" key="16">
    <source>
        <dbReference type="PIRSR" id="PIRSR600823-1"/>
    </source>
</evidence>
<feature type="active site" description="Proton acceptor" evidence="16">
    <location>
        <position position="538"/>
    </location>
</feature>
<evidence type="ECO:0000256" key="2">
    <source>
        <dbReference type="ARBA" id="ARBA00004370"/>
    </source>
</evidence>
<dbReference type="PROSITE" id="PS00436">
    <property type="entry name" value="PEROXIDASE_2"/>
    <property type="match status" value="1"/>
</dbReference>
<keyword evidence="15" id="KW-0376">Hydrogen peroxide</keyword>
<protein>
    <recommendedName>
        <fullName evidence="26">Peroxidase</fullName>
    </recommendedName>
</protein>
<feature type="disulfide bond" evidence="20">
    <location>
        <begin position="594"/>
        <end position="802"/>
    </location>
</feature>
<evidence type="ECO:0000256" key="15">
    <source>
        <dbReference type="ARBA" id="ARBA00023324"/>
    </source>
</evidence>
<dbReference type="Pfam" id="PF00141">
    <property type="entry name" value="peroxidase"/>
    <property type="match status" value="1"/>
</dbReference>
<evidence type="ECO:0000256" key="10">
    <source>
        <dbReference type="ARBA" id="ARBA00023004"/>
    </source>
</evidence>
<dbReference type="InterPro" id="IPR010255">
    <property type="entry name" value="Haem_peroxidase_sf"/>
</dbReference>
<feature type="binding site" evidence="17">
    <location>
        <position position="636"/>
    </location>
    <ligand>
        <name>substrate</name>
    </ligand>
</feature>
<evidence type="ECO:0000256" key="18">
    <source>
        <dbReference type="PIRSR" id="PIRSR600823-3"/>
    </source>
</evidence>
<dbReference type="GO" id="GO:0020037">
    <property type="term" value="F:heme binding"/>
    <property type="evidence" value="ECO:0007669"/>
    <property type="project" value="InterPro"/>
</dbReference>
<gene>
    <name evidence="24" type="primary">gb17377</name>
    <name evidence="24" type="ORF">PR202_gb17377</name>
</gene>
<keyword evidence="14" id="KW-0873">Pyrrolidone carboxylic acid</keyword>
<dbReference type="PANTHER" id="PTHR44272">
    <property type="entry name" value="DNAJ DOMAIN (PROKARYOTIC HEAT SHOCK PROTEIN)"/>
    <property type="match status" value="1"/>
</dbReference>
<evidence type="ECO:0000313" key="25">
    <source>
        <dbReference type="Proteomes" id="UP001054889"/>
    </source>
</evidence>
<feature type="disulfide bond" evidence="20">
    <location>
        <begin position="673"/>
        <end position="712"/>
    </location>
</feature>
<feature type="compositionally biased region" description="Low complexity" evidence="21">
    <location>
        <begin position="16"/>
        <end position="26"/>
    </location>
</feature>
<dbReference type="InterPro" id="IPR001623">
    <property type="entry name" value="DnaJ_domain"/>
</dbReference>
<dbReference type="SUPFAM" id="SSF46565">
    <property type="entry name" value="Chaperone J-domain"/>
    <property type="match status" value="1"/>
</dbReference>
<feature type="domain" description="Plant heme peroxidase family profile" evidence="23">
    <location>
        <begin position="497"/>
        <end position="806"/>
    </location>
</feature>
<keyword evidence="10 18" id="KW-0408">Iron</keyword>
<evidence type="ECO:0000256" key="14">
    <source>
        <dbReference type="ARBA" id="ARBA00023283"/>
    </source>
</evidence>
<dbReference type="Proteomes" id="UP001054889">
    <property type="component" value="Unassembled WGS sequence"/>
</dbReference>
<feature type="domain" description="J" evidence="22">
    <location>
        <begin position="30"/>
        <end position="95"/>
    </location>
</feature>
<dbReference type="PROSITE" id="PS50873">
    <property type="entry name" value="PEROXIDASE_4"/>
    <property type="match status" value="1"/>
</dbReference>
<keyword evidence="6" id="KW-0349">Heme</keyword>
<feature type="binding site" evidence="18">
    <location>
        <position position="546"/>
    </location>
    <ligand>
        <name>Ca(2+)</name>
        <dbReference type="ChEBI" id="CHEBI:29108"/>
        <label>1</label>
    </ligand>
</feature>
<feature type="binding site" evidence="18">
    <location>
        <position position="667"/>
    </location>
    <ligand>
        <name>Ca(2+)</name>
        <dbReference type="ChEBI" id="CHEBI:29108"/>
        <label>2</label>
    </ligand>
</feature>
<dbReference type="PRINTS" id="PR00625">
    <property type="entry name" value="JDOMAIN"/>
</dbReference>
<evidence type="ECO:0000256" key="5">
    <source>
        <dbReference type="ARBA" id="ARBA00022559"/>
    </source>
</evidence>
<reference evidence="24" key="2">
    <citation type="submission" date="2021-12" db="EMBL/GenBank/DDBJ databases">
        <title>Resequencing data analysis of finger millet.</title>
        <authorList>
            <person name="Hatakeyama M."/>
            <person name="Aluri S."/>
            <person name="Balachadran M.T."/>
            <person name="Sivarajan S.R."/>
            <person name="Poveda L."/>
            <person name="Shimizu-Inatsugi R."/>
            <person name="Schlapbach R."/>
            <person name="Sreeman S.M."/>
            <person name="Shimizu K.K."/>
        </authorList>
    </citation>
    <scope>NUCLEOTIDE SEQUENCE</scope>
</reference>
<comment type="similarity">
    <text evidence="4">Belongs to the peroxidase family. Ascorbate peroxidase subfamily.</text>
</comment>
<comment type="catalytic activity">
    <reaction evidence="1">
        <text>2 a phenolic donor + H2O2 = 2 a phenolic radical donor + 2 H2O</text>
        <dbReference type="Rhea" id="RHEA:56136"/>
        <dbReference type="ChEBI" id="CHEBI:15377"/>
        <dbReference type="ChEBI" id="CHEBI:16240"/>
        <dbReference type="ChEBI" id="CHEBI:139520"/>
        <dbReference type="ChEBI" id="CHEBI:139521"/>
        <dbReference type="EC" id="1.11.1.7"/>
    </reaction>
</comment>
<dbReference type="PRINTS" id="PR00458">
    <property type="entry name" value="PEROXIDASE"/>
</dbReference>
<accession>A0AAV5F2M4</accession>
<evidence type="ECO:0000256" key="17">
    <source>
        <dbReference type="PIRSR" id="PIRSR600823-2"/>
    </source>
</evidence>
<evidence type="ECO:0000256" key="9">
    <source>
        <dbReference type="ARBA" id="ARBA00023002"/>
    </source>
</evidence>
<name>A0AAV5F2M4_ELECO</name>
<evidence type="ECO:0000259" key="23">
    <source>
        <dbReference type="PROSITE" id="PS50873"/>
    </source>
</evidence>
<feature type="binding site" evidence="18">
    <location>
        <position position="560"/>
    </location>
    <ligand>
        <name>Ca(2+)</name>
        <dbReference type="ChEBI" id="CHEBI:29108"/>
        <label>1</label>
    </ligand>
</feature>
<feature type="binding site" evidence="18">
    <location>
        <position position="726"/>
    </location>
    <ligand>
        <name>Ca(2+)</name>
        <dbReference type="ChEBI" id="CHEBI:29108"/>
        <label>2</label>
    </ligand>
</feature>
<dbReference type="GO" id="GO:0005783">
    <property type="term" value="C:endoplasmic reticulum"/>
    <property type="evidence" value="ECO:0007669"/>
    <property type="project" value="UniProtKB-ARBA"/>
</dbReference>
<keyword evidence="13 20" id="KW-1015">Disulfide bond</keyword>
<evidence type="ECO:0008006" key="26">
    <source>
        <dbReference type="Google" id="ProtNLM"/>
    </source>
</evidence>
<comment type="cofactor">
    <cofactor evidence="18">
        <name>heme b</name>
        <dbReference type="ChEBI" id="CHEBI:60344"/>
    </cofactor>
    <text evidence="18">Binds 1 heme b (iron(II)-protoporphyrin IX) group per subunit.</text>
</comment>
<dbReference type="GO" id="GO:0006979">
    <property type="term" value="P:response to oxidative stress"/>
    <property type="evidence" value="ECO:0007669"/>
    <property type="project" value="InterPro"/>
</dbReference>
<dbReference type="InterPro" id="IPR002016">
    <property type="entry name" value="Haem_peroxidase"/>
</dbReference>
<keyword evidence="8 18" id="KW-0106">Calcium</keyword>
<dbReference type="CDD" id="cd00693">
    <property type="entry name" value="secretory_peroxidase"/>
    <property type="match status" value="1"/>
</dbReference>
<feature type="binding site" evidence="18">
    <location>
        <position position="729"/>
    </location>
    <ligand>
        <name>Ca(2+)</name>
        <dbReference type="ChEBI" id="CHEBI:29108"/>
        <label>2</label>
    </ligand>
</feature>
<evidence type="ECO:0000256" key="21">
    <source>
        <dbReference type="SAM" id="MobiDB-lite"/>
    </source>
</evidence>
<reference evidence="24" key="1">
    <citation type="journal article" date="2018" name="DNA Res.">
        <title>Multiple hybrid de novo genome assembly of finger millet, an orphan allotetraploid crop.</title>
        <authorList>
            <person name="Hatakeyama M."/>
            <person name="Aluri S."/>
            <person name="Balachadran M.T."/>
            <person name="Sivarajan S.R."/>
            <person name="Patrignani A."/>
            <person name="Gruter S."/>
            <person name="Poveda L."/>
            <person name="Shimizu-Inatsugi R."/>
            <person name="Baeten J."/>
            <person name="Francoijs K.J."/>
            <person name="Nataraja K.N."/>
            <person name="Reddy Y.A.N."/>
            <person name="Phadnis S."/>
            <person name="Ravikumar R.L."/>
            <person name="Schlapbach R."/>
            <person name="Sreeman S.M."/>
            <person name="Shimizu K.K."/>
        </authorList>
    </citation>
    <scope>NUCLEOTIDE SEQUENCE</scope>
</reference>
<comment type="subcellular location">
    <subcellularLocation>
        <location evidence="2">Membrane</location>
    </subcellularLocation>
    <subcellularLocation>
        <location evidence="3">Secreted</location>
    </subcellularLocation>
</comment>
<evidence type="ECO:0000256" key="11">
    <source>
        <dbReference type="ARBA" id="ARBA00023054"/>
    </source>
</evidence>
<dbReference type="InterPro" id="IPR033905">
    <property type="entry name" value="Secretory_peroxidase"/>
</dbReference>
<feature type="compositionally biased region" description="Basic and acidic residues" evidence="21">
    <location>
        <begin position="398"/>
        <end position="417"/>
    </location>
</feature>
<evidence type="ECO:0000256" key="7">
    <source>
        <dbReference type="ARBA" id="ARBA00022723"/>
    </source>
</evidence>
<comment type="cofactor">
    <cofactor evidence="18">
        <name>Ca(2+)</name>
        <dbReference type="ChEBI" id="CHEBI:29108"/>
    </cofactor>
    <text evidence="18">Binds 2 calcium ions per subunit.</text>
</comment>
<feature type="disulfide bond" evidence="20">
    <location>
        <begin position="507"/>
        <end position="588"/>
    </location>
</feature>
<evidence type="ECO:0000256" key="3">
    <source>
        <dbReference type="ARBA" id="ARBA00004613"/>
    </source>
</evidence>
<dbReference type="Gene3D" id="1.10.420.10">
    <property type="entry name" value="Peroxidase, domain 2"/>
    <property type="match status" value="1"/>
</dbReference>
<dbReference type="GO" id="GO:0140825">
    <property type="term" value="F:lactoperoxidase activity"/>
    <property type="evidence" value="ECO:0007669"/>
    <property type="project" value="UniProtKB-EC"/>
</dbReference>
<dbReference type="Gene3D" id="1.10.520.10">
    <property type="match status" value="1"/>
</dbReference>
<dbReference type="PROSITE" id="PS50076">
    <property type="entry name" value="DNAJ_2"/>
    <property type="match status" value="1"/>
</dbReference>
<dbReference type="PRINTS" id="PR00461">
    <property type="entry name" value="PLPEROXIDASE"/>
</dbReference>
<dbReference type="FunFam" id="1.10.287.110:FF:000097">
    <property type="entry name" value="Chaperone protein dnaJ 16"/>
    <property type="match status" value="1"/>
</dbReference>
<dbReference type="GO" id="GO:0046872">
    <property type="term" value="F:metal ion binding"/>
    <property type="evidence" value="ECO:0007669"/>
    <property type="project" value="UniProtKB-KW"/>
</dbReference>
<feature type="binding site" evidence="18">
    <location>
        <position position="734"/>
    </location>
    <ligand>
        <name>Ca(2+)</name>
        <dbReference type="ChEBI" id="CHEBI:29108"/>
        <label>2</label>
    </ligand>
</feature>
<feature type="region of interest" description="Disordered" evidence="21">
    <location>
        <begin position="380"/>
        <end position="425"/>
    </location>
</feature>
<feature type="binding site" evidence="18">
    <location>
        <position position="542"/>
    </location>
    <ligand>
        <name>Ca(2+)</name>
        <dbReference type="ChEBI" id="CHEBI:29108"/>
        <label>1</label>
    </ligand>
</feature>
<dbReference type="CDD" id="cd06257">
    <property type="entry name" value="DnaJ"/>
    <property type="match status" value="1"/>
</dbReference>
<evidence type="ECO:0000259" key="22">
    <source>
        <dbReference type="PROSITE" id="PS50076"/>
    </source>
</evidence>
<evidence type="ECO:0000256" key="12">
    <source>
        <dbReference type="ARBA" id="ARBA00023136"/>
    </source>
</evidence>
<dbReference type="InterPro" id="IPR000823">
    <property type="entry name" value="Peroxidase_pln"/>
</dbReference>
<dbReference type="FunFam" id="1.10.420.10:FF:000001">
    <property type="entry name" value="Peroxidase"/>
    <property type="match status" value="1"/>
</dbReference>
<evidence type="ECO:0000256" key="19">
    <source>
        <dbReference type="PIRSR" id="PIRSR600823-4"/>
    </source>
</evidence>
<feature type="site" description="Transition state stabilizer" evidence="19">
    <location>
        <position position="534"/>
    </location>
</feature>
<keyword evidence="9" id="KW-0560">Oxidoreductase</keyword>
<evidence type="ECO:0000256" key="20">
    <source>
        <dbReference type="PIRSR" id="PIRSR600823-5"/>
    </source>
</evidence>
<feature type="disulfide bond" evidence="20">
    <location>
        <begin position="540"/>
        <end position="545"/>
    </location>
</feature>
<keyword evidence="11" id="KW-0175">Coiled coil</keyword>
<evidence type="ECO:0000256" key="13">
    <source>
        <dbReference type="ARBA" id="ARBA00023157"/>
    </source>
</evidence>
<dbReference type="Pfam" id="PF00226">
    <property type="entry name" value="DnaJ"/>
    <property type="match status" value="1"/>
</dbReference>
<keyword evidence="25" id="KW-1185">Reference proteome</keyword>
<dbReference type="InterPro" id="IPR019794">
    <property type="entry name" value="Peroxidases_AS"/>
</dbReference>
<dbReference type="PANTHER" id="PTHR44272:SF1">
    <property type="entry name" value="CHAPERONE PROTEIN DNAJ 16"/>
    <property type="match status" value="1"/>
</dbReference>
<evidence type="ECO:0000256" key="6">
    <source>
        <dbReference type="ARBA" id="ARBA00022617"/>
    </source>
</evidence>
<comment type="caution">
    <text evidence="24">The sequence shown here is derived from an EMBL/GenBank/DDBJ whole genome shotgun (WGS) entry which is preliminary data.</text>
</comment>
<evidence type="ECO:0000256" key="8">
    <source>
        <dbReference type="ARBA" id="ARBA00022837"/>
    </source>
</evidence>
<dbReference type="InterPro" id="IPR052812">
    <property type="entry name" value="Plant_DnaJ_domain"/>
</dbReference>
<dbReference type="SUPFAM" id="SSF48113">
    <property type="entry name" value="Heme-dependent peroxidases"/>
    <property type="match status" value="1"/>
</dbReference>
<feature type="binding site" evidence="18">
    <location>
        <position position="544"/>
    </location>
    <ligand>
        <name>Ca(2+)</name>
        <dbReference type="ChEBI" id="CHEBI:29108"/>
        <label>1</label>
    </ligand>
</feature>
<dbReference type="InterPro" id="IPR018253">
    <property type="entry name" value="DnaJ_domain_CS"/>
</dbReference>
<feature type="binding site" description="axial binding residue" evidence="18">
    <location>
        <position position="666"/>
    </location>
    <ligand>
        <name>heme b</name>
        <dbReference type="ChEBI" id="CHEBI:60344"/>
    </ligand>
    <ligandPart>
        <name>Fe</name>
        <dbReference type="ChEBI" id="CHEBI:18248"/>
    </ligandPart>
</feature>
<dbReference type="AlphaFoldDB" id="A0AAV5F2M4"/>
<evidence type="ECO:0000256" key="1">
    <source>
        <dbReference type="ARBA" id="ARBA00000189"/>
    </source>
</evidence>
<keyword evidence="5" id="KW-0575">Peroxidase</keyword>
<dbReference type="GO" id="GO:0016020">
    <property type="term" value="C:membrane"/>
    <property type="evidence" value="ECO:0007669"/>
    <property type="project" value="UniProtKB-SubCell"/>
</dbReference>
<dbReference type="InterPro" id="IPR036869">
    <property type="entry name" value="J_dom_sf"/>
</dbReference>
<feature type="binding site" evidence="18">
    <location>
        <position position="548"/>
    </location>
    <ligand>
        <name>Ca(2+)</name>
        <dbReference type="ChEBI" id="CHEBI:29108"/>
        <label>1</label>
    </ligand>
</feature>
<dbReference type="GO" id="GO:0005576">
    <property type="term" value="C:extracellular region"/>
    <property type="evidence" value="ECO:0007669"/>
    <property type="project" value="UniProtKB-SubCell"/>
</dbReference>
<dbReference type="PROSITE" id="PS00435">
    <property type="entry name" value="PEROXIDASE_1"/>
    <property type="match status" value="1"/>
</dbReference>